<comment type="catalytic activity">
    <reaction evidence="5">
        <text>a 4-saturated-(3S)-3-hydroxyacyl-CoA = a (3E)-enoyl-CoA + H2O</text>
        <dbReference type="Rhea" id="RHEA:20724"/>
        <dbReference type="ChEBI" id="CHEBI:15377"/>
        <dbReference type="ChEBI" id="CHEBI:58521"/>
        <dbReference type="ChEBI" id="CHEBI:137480"/>
        <dbReference type="EC" id="4.2.1.17"/>
    </reaction>
</comment>
<dbReference type="EMBL" id="CP015961">
    <property type="protein sequence ID" value="ANI91659.1"/>
    <property type="molecule type" value="Genomic_DNA"/>
</dbReference>
<dbReference type="GO" id="GO:0006631">
    <property type="term" value="P:fatty acid metabolic process"/>
    <property type="evidence" value="ECO:0007669"/>
    <property type="project" value="UniProtKB-KW"/>
</dbReference>
<evidence type="ECO:0000256" key="2">
    <source>
        <dbReference type="ARBA" id="ARBA00005254"/>
    </source>
</evidence>
<comment type="catalytic activity">
    <reaction evidence="4">
        <text>a (3S)-3-hydroxyacyl-CoA = a (2E)-enoyl-CoA + H2O</text>
        <dbReference type="Rhea" id="RHEA:16105"/>
        <dbReference type="ChEBI" id="CHEBI:15377"/>
        <dbReference type="ChEBI" id="CHEBI:57318"/>
        <dbReference type="ChEBI" id="CHEBI:58856"/>
        <dbReference type="EC" id="4.2.1.17"/>
    </reaction>
</comment>
<reference evidence="7 8" key="1">
    <citation type="submission" date="2016-06" db="EMBL/GenBank/DDBJ databases">
        <title>Complete genome sequence of a saline-alkali tolerant type strain Dietzia timorensis ID05-A0528T.</title>
        <authorList>
            <person name="Wu X."/>
        </authorList>
    </citation>
    <scope>NUCLEOTIDE SEQUENCE [LARGE SCALE GENOMIC DNA]</scope>
    <source>
        <strain evidence="7 8">ID05-A0528</strain>
    </source>
</reference>
<evidence type="ECO:0000256" key="3">
    <source>
        <dbReference type="ARBA" id="ARBA00022832"/>
    </source>
</evidence>
<dbReference type="NCBIfam" id="NF005891">
    <property type="entry name" value="PRK07854.1"/>
    <property type="match status" value="1"/>
</dbReference>
<dbReference type="InterPro" id="IPR029045">
    <property type="entry name" value="ClpP/crotonase-like_dom_sf"/>
</dbReference>
<comment type="similarity">
    <text evidence="2 6">Belongs to the enoyl-CoA hydratase/isomerase family.</text>
</comment>
<dbReference type="Proteomes" id="UP000186104">
    <property type="component" value="Chromosome"/>
</dbReference>
<comment type="function">
    <text evidence="1">Could possibly oxidize fatty acids using specific components.</text>
</comment>
<evidence type="ECO:0000256" key="4">
    <source>
        <dbReference type="ARBA" id="ARBA00023709"/>
    </source>
</evidence>
<gene>
    <name evidence="7" type="ORF">BJL86_0865</name>
</gene>
<dbReference type="RefSeq" id="WP_067473463.1">
    <property type="nucleotide sequence ID" value="NZ_CP015961.1"/>
</dbReference>
<proteinExistence type="inferred from homology"/>
<evidence type="ECO:0000313" key="7">
    <source>
        <dbReference type="EMBL" id="ANI91659.1"/>
    </source>
</evidence>
<dbReference type="KEGG" id="dtm:BJL86_0865"/>
<protein>
    <submittedName>
        <fullName evidence="7">Putative enoyl-CoA hydratase echA6</fullName>
    </submittedName>
</protein>
<evidence type="ECO:0000313" key="8">
    <source>
        <dbReference type="Proteomes" id="UP000186104"/>
    </source>
</evidence>
<name>A0A173LIP8_9ACTN</name>
<dbReference type="PROSITE" id="PS00166">
    <property type="entry name" value="ENOYL_COA_HYDRATASE"/>
    <property type="match status" value="1"/>
</dbReference>
<dbReference type="InterPro" id="IPR001753">
    <property type="entry name" value="Enoyl-CoA_hydra/iso"/>
</dbReference>
<evidence type="ECO:0000256" key="6">
    <source>
        <dbReference type="RuleBase" id="RU003707"/>
    </source>
</evidence>
<sequence>MLEVRREGAVAVIAMDRHEKRNSINADVCRALREAFEEQVATLDTEDPVRVIMFTGNGTAFSAGADLGGGVYSEEFYDQHERLLRTMESIPIPVVAAVNGPAVGAGVQLALAADLRVMDSQAFLAVPVVKVGLALDWWTVQRASAVIGGGHARTLLYSAQPVDASFCERVGFANKIGDATEAMAYCQELATFAPLSLQHIKGVINDDLARADHDPAREELQRKAWYSDDASEFRIARQEKRMPKFTGK</sequence>
<keyword evidence="3" id="KW-0443">Lipid metabolism</keyword>
<dbReference type="PANTHER" id="PTHR43802:SF1">
    <property type="entry name" value="IP11341P-RELATED"/>
    <property type="match status" value="1"/>
</dbReference>
<evidence type="ECO:0000256" key="5">
    <source>
        <dbReference type="ARBA" id="ARBA00023717"/>
    </source>
</evidence>
<organism evidence="7 8">
    <name type="scientific">Dietzia timorensis</name>
    <dbReference type="NCBI Taxonomy" id="499555"/>
    <lineage>
        <taxon>Bacteria</taxon>
        <taxon>Bacillati</taxon>
        <taxon>Actinomycetota</taxon>
        <taxon>Actinomycetes</taxon>
        <taxon>Mycobacteriales</taxon>
        <taxon>Dietziaceae</taxon>
        <taxon>Dietzia</taxon>
    </lineage>
</organism>
<dbReference type="InterPro" id="IPR018376">
    <property type="entry name" value="Enoyl-CoA_hyd/isom_CS"/>
</dbReference>
<dbReference type="SUPFAM" id="SSF52096">
    <property type="entry name" value="ClpP/crotonase"/>
    <property type="match status" value="1"/>
</dbReference>
<dbReference type="CDD" id="cd06558">
    <property type="entry name" value="crotonase-like"/>
    <property type="match status" value="1"/>
</dbReference>
<keyword evidence="8" id="KW-1185">Reference proteome</keyword>
<dbReference type="OrthoDB" id="3569436at2"/>
<keyword evidence="3" id="KW-0276">Fatty acid metabolism</keyword>
<evidence type="ECO:0000256" key="1">
    <source>
        <dbReference type="ARBA" id="ARBA00002994"/>
    </source>
</evidence>
<dbReference type="AlphaFoldDB" id="A0A173LIP8"/>
<dbReference type="Gene3D" id="3.90.226.10">
    <property type="entry name" value="2-enoyl-CoA Hydratase, Chain A, domain 1"/>
    <property type="match status" value="1"/>
</dbReference>
<dbReference type="Pfam" id="PF00378">
    <property type="entry name" value="ECH_1"/>
    <property type="match status" value="1"/>
</dbReference>
<dbReference type="STRING" id="499555.BJL86_0865"/>
<accession>A0A173LIP8</accession>
<dbReference type="PANTHER" id="PTHR43802">
    <property type="entry name" value="ENOYL-COA HYDRATASE"/>
    <property type="match status" value="1"/>
</dbReference>
<dbReference type="GO" id="GO:0004300">
    <property type="term" value="F:enoyl-CoA hydratase activity"/>
    <property type="evidence" value="ECO:0007669"/>
    <property type="project" value="UniProtKB-EC"/>
</dbReference>